<evidence type="ECO:0000313" key="1">
    <source>
        <dbReference type="EMBL" id="RRT66408.1"/>
    </source>
</evidence>
<protein>
    <submittedName>
        <fullName evidence="1">Uncharacterized protein</fullName>
    </submittedName>
</protein>
<evidence type="ECO:0000313" key="2">
    <source>
        <dbReference type="Proteomes" id="UP000287651"/>
    </source>
</evidence>
<gene>
    <name evidence="1" type="ORF">B296_00002602</name>
</gene>
<comment type="caution">
    <text evidence="1">The sequence shown here is derived from an EMBL/GenBank/DDBJ whole genome shotgun (WGS) entry which is preliminary data.</text>
</comment>
<dbReference type="Proteomes" id="UP000287651">
    <property type="component" value="Unassembled WGS sequence"/>
</dbReference>
<sequence length="132" mass="15135">MVRHTSPRRLCRQEDRARSFLQKKRAEMAQGSLPRQASPRISRSLLWPYPPCIGVNQRLDEVRREFIKSKEEVGESSKGRSSFVLEIQDEPVLLGFRLPALEHYDGSSDPSEHIAAFRAQMALYDTSDSLMC</sequence>
<name>A0A426ZR43_ENSVE</name>
<organism evidence="1 2">
    <name type="scientific">Ensete ventricosum</name>
    <name type="common">Abyssinian banana</name>
    <name type="synonym">Musa ensete</name>
    <dbReference type="NCBI Taxonomy" id="4639"/>
    <lineage>
        <taxon>Eukaryota</taxon>
        <taxon>Viridiplantae</taxon>
        <taxon>Streptophyta</taxon>
        <taxon>Embryophyta</taxon>
        <taxon>Tracheophyta</taxon>
        <taxon>Spermatophyta</taxon>
        <taxon>Magnoliopsida</taxon>
        <taxon>Liliopsida</taxon>
        <taxon>Zingiberales</taxon>
        <taxon>Musaceae</taxon>
        <taxon>Ensete</taxon>
    </lineage>
</organism>
<reference evidence="1 2" key="1">
    <citation type="journal article" date="2014" name="Agronomy (Basel)">
        <title>A Draft Genome Sequence for Ensete ventricosum, the Drought-Tolerant Tree Against Hunger.</title>
        <authorList>
            <person name="Harrison J."/>
            <person name="Moore K.A."/>
            <person name="Paszkiewicz K."/>
            <person name="Jones T."/>
            <person name="Grant M."/>
            <person name="Ambacheew D."/>
            <person name="Muzemil S."/>
            <person name="Studholme D.J."/>
        </authorList>
    </citation>
    <scope>NUCLEOTIDE SEQUENCE [LARGE SCALE GENOMIC DNA]</scope>
</reference>
<dbReference type="EMBL" id="AMZH03005428">
    <property type="protein sequence ID" value="RRT66408.1"/>
    <property type="molecule type" value="Genomic_DNA"/>
</dbReference>
<proteinExistence type="predicted"/>
<dbReference type="AlphaFoldDB" id="A0A426ZR43"/>
<accession>A0A426ZR43</accession>